<proteinExistence type="predicted"/>
<evidence type="ECO:0000313" key="3">
    <source>
        <dbReference type="Proteomes" id="UP000224854"/>
    </source>
</evidence>
<name>A0A2C5YNP2_9HYPO</name>
<dbReference type="AlphaFoldDB" id="A0A2C5YNP2"/>
<gene>
    <name evidence="2" type="ORF">CDD82_481</name>
</gene>
<feature type="region of interest" description="Disordered" evidence="1">
    <location>
        <begin position="32"/>
        <end position="56"/>
    </location>
</feature>
<evidence type="ECO:0000313" key="2">
    <source>
        <dbReference type="EMBL" id="PHH68541.1"/>
    </source>
</evidence>
<evidence type="ECO:0000256" key="1">
    <source>
        <dbReference type="SAM" id="MobiDB-lite"/>
    </source>
</evidence>
<accession>A0A2C5YNP2</accession>
<reference evidence="2 3" key="1">
    <citation type="submission" date="2017-06" db="EMBL/GenBank/DDBJ databases">
        <title>Ant-infecting Ophiocordyceps genomes reveal a high diversity of potential behavioral manipulation genes and a possible major role for enterotoxins.</title>
        <authorList>
            <person name="De Bekker C."/>
            <person name="Evans H.C."/>
            <person name="Brachmann A."/>
            <person name="Hughes D.P."/>
        </authorList>
    </citation>
    <scope>NUCLEOTIDE SEQUENCE [LARGE SCALE GENOMIC DNA]</scope>
    <source>
        <strain evidence="2 3">1348a</strain>
    </source>
</reference>
<dbReference type="InterPro" id="IPR014839">
    <property type="entry name" value="Crt10"/>
</dbReference>
<dbReference type="Pfam" id="PF08728">
    <property type="entry name" value="CRT10"/>
    <property type="match status" value="1"/>
</dbReference>
<dbReference type="EMBL" id="NJEU01001109">
    <property type="protein sequence ID" value="PHH68541.1"/>
    <property type="molecule type" value="Genomic_DNA"/>
</dbReference>
<protein>
    <submittedName>
        <fullName evidence="2">Uncharacterized protein</fullName>
    </submittedName>
</protein>
<dbReference type="OrthoDB" id="5591786at2759"/>
<organism evidence="2 3">
    <name type="scientific">Ophiocordyceps australis</name>
    <dbReference type="NCBI Taxonomy" id="1399860"/>
    <lineage>
        <taxon>Eukaryota</taxon>
        <taxon>Fungi</taxon>
        <taxon>Dikarya</taxon>
        <taxon>Ascomycota</taxon>
        <taxon>Pezizomycotina</taxon>
        <taxon>Sordariomycetes</taxon>
        <taxon>Hypocreomycetidae</taxon>
        <taxon>Hypocreales</taxon>
        <taxon>Ophiocordycipitaceae</taxon>
        <taxon>Ophiocordyceps</taxon>
    </lineage>
</organism>
<comment type="caution">
    <text evidence="2">The sequence shown here is derived from an EMBL/GenBank/DDBJ whole genome shotgun (WGS) entry which is preliminary data.</text>
</comment>
<dbReference type="Proteomes" id="UP000224854">
    <property type="component" value="Unassembled WGS sequence"/>
</dbReference>
<keyword evidence="3" id="KW-1185">Reference proteome</keyword>
<sequence>MDSSHWAKWQRPFKSISVGKCYVQSAQDRFGPSAAKASQERDNYHPAYSLPEDMNWHGPEESWQTLDKDDDDPLSIFRRMPTMQSYRNNLTALSSQHNLYLVAYQEYIYVYVPHSVPTQTLSHRRPELCLAPPVTTVARMVGGYQDAQRPHAINHLIVGMLGTREVVVVCCDDGDVIAYYTQHVANYILATCDWSDASPPVQGCDLACPTSVEAPKCLLHENVGRSAWGLAVHSKSRLIAVSCNRHEITVFAFGLATPCTTDARDYCAQQFCRHVGAHVRQRARNWRIVISLDNASNMPNVCFINDDSGAAEYVCAIDIYGCMWAADIWTPHQPLLLIDSPSLDRRREWHGWGVVALSPEHFVEVETPEELLGLPMDSIKVHPKSRVLDISKGLAMIPDNPCRTSSLFPGLSSTDDGEEYHLGLQAWLDSESDEEQQGLDGQQTVGATSIWQASQSPSGRLDGCAGNMAAGSADDNSAYSQRAKEPEERLDRVYFPQSGRIFDAPDTTDELMALLDQPWGPNNLEVDGESMNKLSKQCHFLRFFAQETELLQLGGKPEWKVFCNKSRRNDNGSIGTFMNHMMFRAARRLSMVIEVAELSLVVVGSATGQVMLLTPTRLARARRAAEARLEHGFRIEAILPLLPDEQKNRRNARPLHGVAVAPVQEGGAEDGHGGQGVKGMGPRRYRVMMHYRNHDVWSYEIWREQETERLCIF</sequence>